<accession>A0A7K3MB68</accession>
<organism evidence="1 2">
    <name type="scientific">Phytoactinopolyspora mesophila</name>
    <dbReference type="NCBI Taxonomy" id="2650750"/>
    <lineage>
        <taxon>Bacteria</taxon>
        <taxon>Bacillati</taxon>
        <taxon>Actinomycetota</taxon>
        <taxon>Actinomycetes</taxon>
        <taxon>Jiangellales</taxon>
        <taxon>Jiangellaceae</taxon>
        <taxon>Phytoactinopolyspora</taxon>
    </lineage>
</organism>
<dbReference type="RefSeq" id="WP_162452348.1">
    <property type="nucleotide sequence ID" value="NZ_WLZY01000008.1"/>
</dbReference>
<protein>
    <submittedName>
        <fullName evidence="1">Pyridoxamine 5'-phosphate oxidase family protein</fullName>
    </submittedName>
</protein>
<gene>
    <name evidence="1" type="ORF">F7O44_21485</name>
</gene>
<dbReference type="InterPro" id="IPR024747">
    <property type="entry name" value="Pyridox_Oxase-rel"/>
</dbReference>
<dbReference type="Gene3D" id="2.30.110.10">
    <property type="entry name" value="Electron Transport, Fmn-binding Protein, Chain A"/>
    <property type="match status" value="1"/>
</dbReference>
<dbReference type="InterPro" id="IPR012349">
    <property type="entry name" value="Split_barrel_FMN-bd"/>
</dbReference>
<dbReference type="EMBL" id="WLZY01000008">
    <property type="protein sequence ID" value="NDL59648.1"/>
    <property type="molecule type" value="Genomic_DNA"/>
</dbReference>
<evidence type="ECO:0000313" key="1">
    <source>
        <dbReference type="EMBL" id="NDL59648.1"/>
    </source>
</evidence>
<keyword evidence="2" id="KW-1185">Reference proteome</keyword>
<name>A0A7K3MB68_9ACTN</name>
<sequence length="144" mass="15449">MNTSIDLGSTGLEVLGRDECLALMKTVPVGRIVFTEGALPAIQPVNFALDGDSVVIRIGIGSKLALAAKSAVVAFECDEFDEQGMTGWSVVLIGRAEAVGGENEKRRLADLRITPWALGSRAHYLRIVPEIVRGRRILTHVPAV</sequence>
<dbReference type="Pfam" id="PF12900">
    <property type="entry name" value="Pyridox_ox_2"/>
    <property type="match status" value="1"/>
</dbReference>
<comment type="caution">
    <text evidence="1">The sequence shown here is derived from an EMBL/GenBank/DDBJ whole genome shotgun (WGS) entry which is preliminary data.</text>
</comment>
<dbReference type="AlphaFoldDB" id="A0A7K3MB68"/>
<evidence type="ECO:0000313" key="2">
    <source>
        <dbReference type="Proteomes" id="UP000460435"/>
    </source>
</evidence>
<dbReference type="SUPFAM" id="SSF50475">
    <property type="entry name" value="FMN-binding split barrel"/>
    <property type="match status" value="1"/>
</dbReference>
<dbReference type="Proteomes" id="UP000460435">
    <property type="component" value="Unassembled WGS sequence"/>
</dbReference>
<reference evidence="1 2" key="1">
    <citation type="submission" date="2019-11" db="EMBL/GenBank/DDBJ databases">
        <authorList>
            <person name="Li X.-J."/>
            <person name="Feng X.-M."/>
        </authorList>
    </citation>
    <scope>NUCLEOTIDE SEQUENCE [LARGE SCALE GENOMIC DNA]</scope>
    <source>
        <strain evidence="1 2">XMNu-373</strain>
    </source>
</reference>
<proteinExistence type="predicted"/>